<reference evidence="2" key="1">
    <citation type="submission" date="2022-11" db="EMBL/GenBank/DDBJ databases">
        <authorList>
            <person name="Mo P."/>
        </authorList>
    </citation>
    <scope>NUCLEOTIDE SEQUENCE</scope>
    <source>
        <strain evidence="2">HUAS 11-8</strain>
    </source>
</reference>
<dbReference type="EMBL" id="CP113836">
    <property type="protein sequence ID" value="WAL67923.1"/>
    <property type="molecule type" value="Genomic_DNA"/>
</dbReference>
<proteinExistence type="predicted"/>
<keyword evidence="3" id="KW-1185">Reference proteome</keyword>
<dbReference type="PANTHER" id="PTHR43162">
    <property type="match status" value="1"/>
</dbReference>
<dbReference type="Pfam" id="PF13460">
    <property type="entry name" value="NAD_binding_10"/>
    <property type="match status" value="1"/>
</dbReference>
<organism evidence="2 3">
    <name type="scientific">Amycolatopsis cynarae</name>
    <dbReference type="NCBI Taxonomy" id="2995223"/>
    <lineage>
        <taxon>Bacteria</taxon>
        <taxon>Bacillati</taxon>
        <taxon>Actinomycetota</taxon>
        <taxon>Actinomycetes</taxon>
        <taxon>Pseudonocardiales</taxon>
        <taxon>Pseudonocardiaceae</taxon>
        <taxon>Amycolatopsis</taxon>
    </lineage>
</organism>
<sequence>MTVLVTGATGNVGRHLVRQLLDAGQQVRALTRRPETADLPAPVEVVAGDLSDVATLPAAFDGVTAAHLINFTGDNQPLRNGERLVDLMVRAGVRKVTMLGGWAESTLEPAVRASPLEWTQLRPIEFMGNTLADWGERLRTTGVIREPFGDRKSAPVHEADIAAVAAVALIHDGHSGTTYPITGPEVLSPRDKIRILGEATGRDLVFEELTPEQTRREWVAEGKPPRLLLFKALSDKGLGDAEKVEFLLQVYGRVHEEAMVVADTVERLTGRPGRTFTQWAKEHATEFRP</sequence>
<evidence type="ECO:0000259" key="1">
    <source>
        <dbReference type="Pfam" id="PF13460"/>
    </source>
</evidence>
<gene>
    <name evidence="2" type="ORF">ORV05_09180</name>
</gene>
<dbReference type="Proteomes" id="UP001163203">
    <property type="component" value="Chromosome"/>
</dbReference>
<dbReference type="SUPFAM" id="SSF51735">
    <property type="entry name" value="NAD(P)-binding Rossmann-fold domains"/>
    <property type="match status" value="1"/>
</dbReference>
<dbReference type="Gene3D" id="3.40.50.720">
    <property type="entry name" value="NAD(P)-binding Rossmann-like Domain"/>
    <property type="match status" value="1"/>
</dbReference>
<protein>
    <submittedName>
        <fullName evidence="2">NAD(P)H-binding protein</fullName>
    </submittedName>
</protein>
<evidence type="ECO:0000313" key="2">
    <source>
        <dbReference type="EMBL" id="WAL67923.1"/>
    </source>
</evidence>
<evidence type="ECO:0000313" key="3">
    <source>
        <dbReference type="Proteomes" id="UP001163203"/>
    </source>
</evidence>
<dbReference type="RefSeq" id="WP_268758018.1">
    <property type="nucleotide sequence ID" value="NZ_CP113836.1"/>
</dbReference>
<dbReference type="InterPro" id="IPR036291">
    <property type="entry name" value="NAD(P)-bd_dom_sf"/>
</dbReference>
<dbReference type="InterPro" id="IPR016040">
    <property type="entry name" value="NAD(P)-bd_dom"/>
</dbReference>
<dbReference type="PANTHER" id="PTHR43162:SF1">
    <property type="entry name" value="PRESTALK A DIFFERENTIATION PROTEIN A"/>
    <property type="match status" value="1"/>
</dbReference>
<dbReference type="InterPro" id="IPR051604">
    <property type="entry name" value="Ergot_Alk_Oxidoreductase"/>
</dbReference>
<name>A0ABY7B8B9_9PSEU</name>
<feature type="domain" description="NAD(P)-binding" evidence="1">
    <location>
        <begin position="7"/>
        <end position="100"/>
    </location>
</feature>
<dbReference type="Gene3D" id="3.90.25.10">
    <property type="entry name" value="UDP-galactose 4-epimerase, domain 1"/>
    <property type="match status" value="1"/>
</dbReference>
<accession>A0ABY7B8B9</accession>